<accession>A0ABM1C0B0</accession>
<keyword evidence="3" id="KW-1185">Reference proteome</keyword>
<evidence type="ECO:0000259" key="2">
    <source>
        <dbReference type="PROSITE" id="PS51034"/>
    </source>
</evidence>
<dbReference type="InterPro" id="IPR056953">
    <property type="entry name" value="CUT_N"/>
</dbReference>
<dbReference type="PROSITE" id="PS51034">
    <property type="entry name" value="ZP_2"/>
    <property type="match status" value="1"/>
</dbReference>
<dbReference type="InterPro" id="IPR001507">
    <property type="entry name" value="ZP_dom"/>
</dbReference>
<name>A0ABM1C0B0_LIMPO</name>
<dbReference type="RefSeq" id="XP_013792003.1">
    <property type="nucleotide sequence ID" value="XM_013936549.1"/>
</dbReference>
<organism evidence="3 4">
    <name type="scientific">Limulus polyphemus</name>
    <name type="common">Atlantic horseshoe crab</name>
    <dbReference type="NCBI Taxonomy" id="6850"/>
    <lineage>
        <taxon>Eukaryota</taxon>
        <taxon>Metazoa</taxon>
        <taxon>Ecdysozoa</taxon>
        <taxon>Arthropoda</taxon>
        <taxon>Chelicerata</taxon>
        <taxon>Merostomata</taxon>
        <taxon>Xiphosura</taxon>
        <taxon>Limulidae</taxon>
        <taxon>Limulus</taxon>
    </lineage>
</organism>
<dbReference type="InterPro" id="IPR042235">
    <property type="entry name" value="ZP-C_dom"/>
</dbReference>
<evidence type="ECO:0000313" key="3">
    <source>
        <dbReference type="Proteomes" id="UP000694941"/>
    </source>
</evidence>
<evidence type="ECO:0000313" key="4">
    <source>
        <dbReference type="RefSeq" id="XP_013792003.1"/>
    </source>
</evidence>
<dbReference type="PANTHER" id="PTHR46560">
    <property type="entry name" value="CYPHER, ISOFORM B"/>
    <property type="match status" value="1"/>
</dbReference>
<reference evidence="4" key="1">
    <citation type="submission" date="2025-08" db="UniProtKB">
        <authorList>
            <consortium name="RefSeq"/>
        </authorList>
    </citation>
    <scope>IDENTIFICATION</scope>
    <source>
        <tissue evidence="4">Muscle</tissue>
    </source>
</reference>
<feature type="transmembrane region" description="Helical" evidence="1">
    <location>
        <begin position="339"/>
        <end position="362"/>
    </location>
</feature>
<evidence type="ECO:0000256" key="1">
    <source>
        <dbReference type="SAM" id="Phobius"/>
    </source>
</evidence>
<dbReference type="Gene3D" id="2.60.40.4100">
    <property type="entry name" value="Zona pellucida, ZP-C domain"/>
    <property type="match status" value="1"/>
</dbReference>
<dbReference type="GeneID" id="106475874"/>
<keyword evidence="1" id="KW-0812">Transmembrane</keyword>
<dbReference type="PANTHER" id="PTHR46560:SF1">
    <property type="entry name" value="MINIATURE"/>
    <property type="match status" value="1"/>
</dbReference>
<gene>
    <name evidence="4" type="primary">LOC106475874</name>
</gene>
<feature type="domain" description="ZP" evidence="2">
    <location>
        <begin position="38"/>
        <end position="293"/>
    </location>
</feature>
<keyword evidence="1" id="KW-0472">Membrane</keyword>
<sequence length="371" mass="41634">MAVEQDKKSLQVFMVALMIDGQRALPPDMPQLENLDVDCAKDGMTVTVEFDKTFGGIIYSKGYYDVDICRFVSATSREARSFTFQIPLAACGTVGQFEVLTRDQDMYLENTVIIQNDPYIQEAWDQARRLRCVWSHTLTKTVSARPFEVYQPFTVPVTFTQDTINTLMEVQVGKGPFSAPASGYLHVGDETSLVVYLQDPTNRFDAQMMGCEASNGKGLSVPLTDENGCVKRPEIMTPFYKTRDTRDTGADLIIYTYFKAFKLPDTTHFYIRCDMKVCLKKCNAHCVPHAGNKTSRHRRNADEVVKTTQLFRGLTVFSKENLEMALFATAENYCLSKSALITGGSVGIMVLILLVVVVVTGFKKIKGYQCY</sequence>
<dbReference type="Pfam" id="PF25057">
    <property type="entry name" value="CUT_N"/>
    <property type="match status" value="1"/>
</dbReference>
<dbReference type="Proteomes" id="UP000694941">
    <property type="component" value="Unplaced"/>
</dbReference>
<protein>
    <submittedName>
        <fullName evidence="4">Uncharacterized protein LOC106475874</fullName>
    </submittedName>
</protein>
<dbReference type="SMART" id="SM00241">
    <property type="entry name" value="ZP"/>
    <property type="match status" value="1"/>
</dbReference>
<keyword evidence="1" id="KW-1133">Transmembrane helix</keyword>
<proteinExistence type="predicted"/>